<evidence type="ECO:0000313" key="3">
    <source>
        <dbReference type="EMBL" id="WKN39459.1"/>
    </source>
</evidence>
<dbReference type="AlphaFoldDB" id="A0AA49JHQ7"/>
<evidence type="ECO:0000259" key="2">
    <source>
        <dbReference type="PROSITE" id="PS50110"/>
    </source>
</evidence>
<reference evidence="3" key="2">
    <citation type="journal article" date="2024" name="Antonie Van Leeuwenhoek">
        <title>Roseihalotalea indica gen. nov., sp. nov., a halophilic Bacteroidetes from mesopelagic Southwest Indian Ocean with higher carbohydrate metabolic potential.</title>
        <authorList>
            <person name="Chen B."/>
            <person name="Zhang M."/>
            <person name="Lin D."/>
            <person name="Ye J."/>
            <person name="Tang K."/>
        </authorList>
    </citation>
    <scope>NUCLEOTIDE SEQUENCE</scope>
    <source>
        <strain evidence="3">TK19036</strain>
    </source>
</reference>
<proteinExistence type="predicted"/>
<dbReference type="SMART" id="SM00448">
    <property type="entry name" value="REC"/>
    <property type="match status" value="1"/>
</dbReference>
<dbReference type="InterPro" id="IPR001789">
    <property type="entry name" value="Sig_transdc_resp-reg_receiver"/>
</dbReference>
<dbReference type="InterPro" id="IPR052893">
    <property type="entry name" value="TCS_response_regulator"/>
</dbReference>
<dbReference type="InterPro" id="IPR011006">
    <property type="entry name" value="CheY-like_superfamily"/>
</dbReference>
<dbReference type="SUPFAM" id="SSF52172">
    <property type="entry name" value="CheY-like"/>
    <property type="match status" value="1"/>
</dbReference>
<evidence type="ECO:0000256" key="1">
    <source>
        <dbReference type="PROSITE-ProRule" id="PRU00169"/>
    </source>
</evidence>
<dbReference type="PROSITE" id="PS50110">
    <property type="entry name" value="RESPONSE_REGULATORY"/>
    <property type="match status" value="1"/>
</dbReference>
<dbReference type="PANTHER" id="PTHR44520:SF2">
    <property type="entry name" value="RESPONSE REGULATOR RCP1"/>
    <property type="match status" value="1"/>
</dbReference>
<name>A0AA49JHQ7_9BACT</name>
<dbReference type="Pfam" id="PF00072">
    <property type="entry name" value="Response_reg"/>
    <property type="match status" value="1"/>
</dbReference>
<protein>
    <submittedName>
        <fullName evidence="3">Response regulator</fullName>
    </submittedName>
</protein>
<dbReference type="EMBL" id="CP120682">
    <property type="protein sequence ID" value="WKN39459.1"/>
    <property type="molecule type" value="Genomic_DNA"/>
</dbReference>
<dbReference type="Gene3D" id="3.40.50.2300">
    <property type="match status" value="1"/>
</dbReference>
<reference evidence="3" key="1">
    <citation type="journal article" date="2023" name="Comput. Struct. Biotechnol. J.">
        <title>Discovery of a novel marine Bacteroidetes with a rich repertoire of carbohydrate-active enzymes.</title>
        <authorList>
            <person name="Chen B."/>
            <person name="Liu G."/>
            <person name="Chen Q."/>
            <person name="Wang H."/>
            <person name="Liu L."/>
            <person name="Tang K."/>
        </authorList>
    </citation>
    <scope>NUCLEOTIDE SEQUENCE</scope>
    <source>
        <strain evidence="3">TK19036</strain>
    </source>
</reference>
<feature type="domain" description="Response regulatory" evidence="2">
    <location>
        <begin position="6"/>
        <end position="133"/>
    </location>
</feature>
<organism evidence="3">
    <name type="scientific">Roseihalotalea indica</name>
    <dbReference type="NCBI Taxonomy" id="2867963"/>
    <lineage>
        <taxon>Bacteria</taxon>
        <taxon>Pseudomonadati</taxon>
        <taxon>Bacteroidota</taxon>
        <taxon>Cytophagia</taxon>
        <taxon>Cytophagales</taxon>
        <taxon>Catalimonadaceae</taxon>
        <taxon>Roseihalotalea</taxon>
    </lineage>
</organism>
<accession>A0AA49JHQ7</accession>
<dbReference type="PANTHER" id="PTHR44520">
    <property type="entry name" value="RESPONSE REGULATOR RCP1-RELATED"/>
    <property type="match status" value="1"/>
</dbReference>
<feature type="modified residue" description="4-aspartylphosphate" evidence="1">
    <location>
        <position position="63"/>
    </location>
</feature>
<gene>
    <name evidence="3" type="ORF">K4G66_12230</name>
</gene>
<dbReference type="GO" id="GO:0000160">
    <property type="term" value="P:phosphorelay signal transduction system"/>
    <property type="evidence" value="ECO:0007669"/>
    <property type="project" value="InterPro"/>
</dbReference>
<dbReference type="CDD" id="cd00156">
    <property type="entry name" value="REC"/>
    <property type="match status" value="1"/>
</dbReference>
<sequence length="136" mass="15931">MHPFGKVFIIDDDEITRFLLITKLEKYGFASQYHTFASAKEALAFLKNTRDNPLELPDLIFLDINMPDMDSWAFLERYENLFFSNIKNIHVCILTSSVFEKDIERANAHPLVDEYLVKPIQNDSLKNLVEKYALER</sequence>
<keyword evidence="1" id="KW-0597">Phosphoprotein</keyword>